<accession>A0ABR8YBD8</accession>
<dbReference type="RefSeq" id="WP_022039609.1">
    <property type="nucleotide sequence ID" value="NZ_JACSPP010000050.1"/>
</dbReference>
<dbReference type="Proteomes" id="UP000620874">
    <property type="component" value="Unassembled WGS sequence"/>
</dbReference>
<evidence type="ECO:0000313" key="2">
    <source>
        <dbReference type="EMBL" id="MBD8041396.1"/>
    </source>
</evidence>
<sequence length="117" mass="13852">MTTDKGLKKALGKQSSYRLPSNFTYRMMQQVREEAFARERREEHRLWWALAVFCLCTFCGVTYYVVKLYGASIVRWWHSLSFALPSVNAVLFFLPTLVALLCLGRLYWWLEKKMQSN</sequence>
<protein>
    <submittedName>
        <fullName evidence="2">Uncharacterized protein</fullName>
    </submittedName>
</protein>
<keyword evidence="1" id="KW-0812">Transmembrane</keyword>
<comment type="caution">
    <text evidence="2">The sequence shown here is derived from an EMBL/GenBank/DDBJ whole genome shotgun (WGS) entry which is preliminary data.</text>
</comment>
<dbReference type="EMBL" id="JACSPP010000050">
    <property type="protein sequence ID" value="MBD8041396.1"/>
    <property type="molecule type" value="Genomic_DNA"/>
</dbReference>
<keyword evidence="1" id="KW-1133">Transmembrane helix</keyword>
<organism evidence="2 3">
    <name type="scientific">Phocaeicola intestinalis</name>
    <dbReference type="NCBI Taxonomy" id="2762212"/>
    <lineage>
        <taxon>Bacteria</taxon>
        <taxon>Pseudomonadati</taxon>
        <taxon>Bacteroidota</taxon>
        <taxon>Bacteroidia</taxon>
        <taxon>Bacteroidales</taxon>
        <taxon>Bacteroidaceae</taxon>
        <taxon>Phocaeicola</taxon>
    </lineage>
</organism>
<feature type="transmembrane region" description="Helical" evidence="1">
    <location>
        <begin position="46"/>
        <end position="66"/>
    </location>
</feature>
<reference evidence="2 3" key="1">
    <citation type="submission" date="2020-08" db="EMBL/GenBank/DDBJ databases">
        <title>A Genomic Blueprint of the Chicken Gut Microbiome.</title>
        <authorList>
            <person name="Gilroy R."/>
            <person name="Ravi A."/>
            <person name="Getino M."/>
            <person name="Pursley I."/>
            <person name="Horton D.L."/>
            <person name="Alikhan N.-F."/>
            <person name="Baker D."/>
            <person name="Gharbi K."/>
            <person name="Hall N."/>
            <person name="Watson M."/>
            <person name="Adriaenssens E.M."/>
            <person name="Foster-Nyarko E."/>
            <person name="Jarju S."/>
            <person name="Secka A."/>
            <person name="Antonio M."/>
            <person name="Oren A."/>
            <person name="Chaudhuri R."/>
            <person name="La Ragione R.M."/>
            <person name="Hildebrand F."/>
            <person name="Pallen M.J."/>
        </authorList>
    </citation>
    <scope>NUCLEOTIDE SEQUENCE [LARGE SCALE GENOMIC DNA]</scope>
    <source>
        <strain evidence="2 3">Sa1CVN1</strain>
    </source>
</reference>
<evidence type="ECO:0000256" key="1">
    <source>
        <dbReference type="SAM" id="Phobius"/>
    </source>
</evidence>
<proteinExistence type="predicted"/>
<feature type="transmembrane region" description="Helical" evidence="1">
    <location>
        <begin position="86"/>
        <end position="108"/>
    </location>
</feature>
<evidence type="ECO:0000313" key="3">
    <source>
        <dbReference type="Proteomes" id="UP000620874"/>
    </source>
</evidence>
<name>A0ABR8YBD8_9BACT</name>
<keyword evidence="3" id="KW-1185">Reference proteome</keyword>
<keyword evidence="1" id="KW-0472">Membrane</keyword>
<gene>
    <name evidence="2" type="ORF">H9625_13300</name>
</gene>